<dbReference type="Proteomes" id="UP000005951">
    <property type="component" value="Unassembled WGS sequence"/>
</dbReference>
<feature type="region of interest" description="Disordered" evidence="1">
    <location>
        <begin position="42"/>
        <end position="65"/>
    </location>
</feature>
<reference evidence="2 3" key="1">
    <citation type="journal article" date="2013" name="Genome Announc.">
        <title>Draft Genome Sequence of Rhodococcus opacus Strain M213 Shows a Diverse Catabolic Potential.</title>
        <authorList>
            <person name="Pathak A."/>
            <person name="Green S.J."/>
            <person name="Ogram A."/>
            <person name="Chauhan A."/>
        </authorList>
    </citation>
    <scope>NUCLEOTIDE SEQUENCE [LARGE SCALE GENOMIC DNA]</scope>
    <source>
        <strain evidence="2 3">M213</strain>
    </source>
</reference>
<organism evidence="2 3">
    <name type="scientific">Rhodococcus opacus M213</name>
    <dbReference type="NCBI Taxonomy" id="1129896"/>
    <lineage>
        <taxon>Bacteria</taxon>
        <taxon>Bacillati</taxon>
        <taxon>Actinomycetota</taxon>
        <taxon>Actinomycetes</taxon>
        <taxon>Mycobacteriales</taxon>
        <taxon>Nocardiaceae</taxon>
        <taxon>Rhodococcus</taxon>
    </lineage>
</organism>
<evidence type="ECO:0000256" key="1">
    <source>
        <dbReference type="SAM" id="MobiDB-lite"/>
    </source>
</evidence>
<proteinExistence type="predicted"/>
<dbReference type="AlphaFoldDB" id="K8X784"/>
<feature type="compositionally biased region" description="Polar residues" evidence="1">
    <location>
        <begin position="42"/>
        <end position="58"/>
    </location>
</feature>
<feature type="compositionally biased region" description="Polar residues" evidence="1">
    <location>
        <begin position="90"/>
        <end position="100"/>
    </location>
</feature>
<feature type="compositionally biased region" description="Basic and acidic residues" evidence="1">
    <location>
        <begin position="114"/>
        <end position="126"/>
    </location>
</feature>
<feature type="region of interest" description="Disordered" evidence="1">
    <location>
        <begin position="80"/>
        <end position="126"/>
    </location>
</feature>
<comment type="caution">
    <text evidence="2">The sequence shown here is derived from an EMBL/GenBank/DDBJ whole genome shotgun (WGS) entry which is preliminary data.</text>
</comment>
<evidence type="ECO:0000313" key="2">
    <source>
        <dbReference type="EMBL" id="EKT77328.1"/>
    </source>
</evidence>
<evidence type="ECO:0000313" key="3">
    <source>
        <dbReference type="Proteomes" id="UP000005951"/>
    </source>
</evidence>
<protein>
    <submittedName>
        <fullName evidence="2">Uncharacterized protein</fullName>
    </submittedName>
</protein>
<name>K8X784_RHOOP</name>
<dbReference type="EMBL" id="AJYC02000158">
    <property type="protein sequence ID" value="EKT77328.1"/>
    <property type="molecule type" value="Genomic_DNA"/>
</dbReference>
<sequence length="126" mass="13302">MNVGIPTVPRPVSTPPGAGIGAYQPAASIRTSPVAAVMSNQIQPSSNGARSMSISTTPRPDPSTGMSAEAIAIRVPSAFDRYTCTPHPPATSTRNTTDSNTVHRRQYPALNPPEIRRETHLGTRGN</sequence>
<accession>K8X784</accession>
<gene>
    <name evidence="2" type="ORF">WSS_A38261</name>
</gene>